<dbReference type="AGR" id="MGI:97171"/>
<evidence type="ECO:0000313" key="2">
    <source>
        <dbReference type="MGI" id="MGI:97171"/>
    </source>
</evidence>
<evidence type="ECO:0000313" key="1">
    <source>
        <dbReference type="Ensembl" id="ENSMUSP00000148764.2"/>
    </source>
</evidence>
<reference evidence="1" key="3">
    <citation type="submission" date="2025-08" db="UniProtKB">
        <authorList>
            <consortium name="Ensembl"/>
        </authorList>
    </citation>
    <scope>IDENTIFICATION</scope>
    <source>
        <strain evidence="1">C57BL/6J</strain>
    </source>
</reference>
<gene>
    <name evidence="1 2" type="primary">Mt1</name>
</gene>
<keyword evidence="3" id="KW-1185">Reference proteome</keyword>
<reference evidence="1" key="4">
    <citation type="submission" date="2025-09" db="UniProtKB">
        <authorList>
            <consortium name="Ensembl"/>
        </authorList>
    </citation>
    <scope>IDENTIFICATION</scope>
    <source>
        <strain evidence="1">C57BL/6J</strain>
    </source>
</reference>
<dbReference type="VEuPathDB" id="HostDB:ENSMUSG00000031765"/>
<dbReference type="AlphaFoldDB" id="A0A1D5RMG1"/>
<dbReference type="Proteomes" id="UP000000589">
    <property type="component" value="Chromosome 8"/>
</dbReference>
<sequence>MDPNCSCSTGKTPDPWSLEYQVGTAERNPRVVEAWRE</sequence>
<protein>
    <submittedName>
        <fullName evidence="1">Metallothionein 1</fullName>
    </submittedName>
</protein>
<reference evidence="1 3" key="1">
    <citation type="journal article" date="2009" name="PLoS Biol.">
        <title>Lineage-specific biology revealed by a finished genome assembly of the mouse.</title>
        <authorList>
            <consortium name="Mouse Genome Sequencing Consortium"/>
            <person name="Church D.M."/>
            <person name="Goodstadt L."/>
            <person name="Hillier L.W."/>
            <person name="Zody M.C."/>
            <person name="Goldstein S."/>
            <person name="She X."/>
            <person name="Bult C.J."/>
            <person name="Agarwala R."/>
            <person name="Cherry J.L."/>
            <person name="DiCuccio M."/>
            <person name="Hlavina W."/>
            <person name="Kapustin Y."/>
            <person name="Meric P."/>
            <person name="Maglott D."/>
            <person name="Birtle Z."/>
            <person name="Marques A.C."/>
            <person name="Graves T."/>
            <person name="Zhou S."/>
            <person name="Teague B."/>
            <person name="Potamousis K."/>
            <person name="Churas C."/>
            <person name="Place M."/>
            <person name="Herschleb J."/>
            <person name="Runnheim R."/>
            <person name="Forrest D."/>
            <person name="Amos-Landgraf J."/>
            <person name="Schwartz D.C."/>
            <person name="Cheng Z."/>
            <person name="Lindblad-Toh K."/>
            <person name="Eichler E.E."/>
            <person name="Ponting C.P."/>
        </authorList>
    </citation>
    <scope>NUCLEOTIDE SEQUENCE [LARGE SCALE GENOMIC DNA]</scope>
    <source>
        <strain evidence="1 3">C57BL/6J</strain>
    </source>
</reference>
<proteinExistence type="predicted"/>
<dbReference type="GeneTree" id="ENSGT00950000182967"/>
<dbReference type="ExpressionAtlas" id="A0A1D5RMG1">
    <property type="expression patterns" value="baseline and differential"/>
</dbReference>
<evidence type="ECO:0000313" key="3">
    <source>
        <dbReference type="Proteomes" id="UP000000589"/>
    </source>
</evidence>
<organism evidence="1 3">
    <name type="scientific">Mus musculus</name>
    <name type="common">Mouse</name>
    <dbReference type="NCBI Taxonomy" id="10090"/>
    <lineage>
        <taxon>Eukaryota</taxon>
        <taxon>Metazoa</taxon>
        <taxon>Chordata</taxon>
        <taxon>Craniata</taxon>
        <taxon>Vertebrata</taxon>
        <taxon>Euteleostomi</taxon>
        <taxon>Mammalia</taxon>
        <taxon>Eutheria</taxon>
        <taxon>Euarchontoglires</taxon>
        <taxon>Glires</taxon>
        <taxon>Rodentia</taxon>
        <taxon>Myomorpha</taxon>
        <taxon>Muroidea</taxon>
        <taxon>Muridae</taxon>
        <taxon>Murinae</taxon>
        <taxon>Mus</taxon>
        <taxon>Mus</taxon>
    </lineage>
</organism>
<dbReference type="MGI" id="MGI:97171">
    <property type="gene designation" value="Mt1"/>
</dbReference>
<reference evidence="1 3" key="2">
    <citation type="journal article" date="2011" name="PLoS Biol.">
        <title>Modernizing reference genome assemblies.</title>
        <authorList>
            <person name="Church D.M."/>
            <person name="Schneider V.A."/>
            <person name="Graves T."/>
            <person name="Auger K."/>
            <person name="Cunningham F."/>
            <person name="Bouk N."/>
            <person name="Chen H.C."/>
            <person name="Agarwala R."/>
            <person name="McLaren W.M."/>
            <person name="Ritchie G.R."/>
            <person name="Albracht D."/>
            <person name="Kremitzki M."/>
            <person name="Rock S."/>
            <person name="Kotkiewicz H."/>
            <person name="Kremitzki C."/>
            <person name="Wollam A."/>
            <person name="Trani L."/>
            <person name="Fulton L."/>
            <person name="Fulton R."/>
            <person name="Matthews L."/>
            <person name="Whitehead S."/>
            <person name="Chow W."/>
            <person name="Torrance J."/>
            <person name="Dunn M."/>
            <person name="Harden G."/>
            <person name="Threadgold G."/>
            <person name="Wood J."/>
            <person name="Collins J."/>
            <person name="Heath P."/>
            <person name="Griffiths G."/>
            <person name="Pelan S."/>
            <person name="Grafham D."/>
            <person name="Eichler E.E."/>
            <person name="Weinstock G."/>
            <person name="Mardis E.R."/>
            <person name="Wilson R.K."/>
            <person name="Howe K."/>
            <person name="Flicek P."/>
            <person name="Hubbard T."/>
        </authorList>
    </citation>
    <scope>NUCLEOTIDE SEQUENCE [LARGE SCALE GENOMIC DNA]</scope>
    <source>
        <strain evidence="1 3">C57BL/6J</strain>
    </source>
</reference>
<name>A0A1D5RMG1_MOUSE</name>
<accession>A0A1D5RMG1</accession>
<dbReference type="Ensembl" id="ENSMUST00000211807.2">
    <property type="protein sequence ID" value="ENSMUSP00000148764.2"/>
    <property type="gene ID" value="ENSMUSG00000031765.9"/>
</dbReference>
<dbReference type="Bgee" id="ENSMUSG00000031765">
    <property type="expression patterns" value="Expressed in gastrula and 296 other cell types or tissues"/>
</dbReference>
<dbReference type="OrthoDB" id="9635099at2759"/>